<proteinExistence type="predicted"/>
<feature type="signal peptide" evidence="1">
    <location>
        <begin position="1"/>
        <end position="29"/>
    </location>
</feature>
<protein>
    <recommendedName>
        <fullName evidence="4">Lipoprotein</fullName>
    </recommendedName>
</protein>
<dbReference type="Proteomes" id="UP000548476">
    <property type="component" value="Unassembled WGS sequence"/>
</dbReference>
<keyword evidence="1" id="KW-0732">Signal</keyword>
<gene>
    <name evidence="2" type="ORF">HNR73_001215</name>
</gene>
<name>A0A841FHP4_9ACTN</name>
<reference evidence="2 3" key="1">
    <citation type="submission" date="2020-08" db="EMBL/GenBank/DDBJ databases">
        <title>Genomic Encyclopedia of Type Strains, Phase IV (KMG-IV): sequencing the most valuable type-strain genomes for metagenomic binning, comparative biology and taxonomic classification.</title>
        <authorList>
            <person name="Goeker M."/>
        </authorList>
    </citation>
    <scope>NUCLEOTIDE SEQUENCE [LARGE SCALE GENOMIC DNA]</scope>
    <source>
        <strain evidence="2 3">YIM 65646</strain>
    </source>
</reference>
<evidence type="ECO:0008006" key="4">
    <source>
        <dbReference type="Google" id="ProtNLM"/>
    </source>
</evidence>
<evidence type="ECO:0000313" key="2">
    <source>
        <dbReference type="EMBL" id="MBB6033368.1"/>
    </source>
</evidence>
<organism evidence="2 3">
    <name type="scientific">Phytomonospora endophytica</name>
    <dbReference type="NCBI Taxonomy" id="714109"/>
    <lineage>
        <taxon>Bacteria</taxon>
        <taxon>Bacillati</taxon>
        <taxon>Actinomycetota</taxon>
        <taxon>Actinomycetes</taxon>
        <taxon>Micromonosporales</taxon>
        <taxon>Micromonosporaceae</taxon>
        <taxon>Phytomonospora</taxon>
    </lineage>
</organism>
<evidence type="ECO:0000313" key="3">
    <source>
        <dbReference type="Proteomes" id="UP000548476"/>
    </source>
</evidence>
<dbReference type="AlphaFoldDB" id="A0A841FHP4"/>
<sequence>MLFMPARRFRVLFVLVLVLSGCGRPSSPAVDAPVDFWVVVEADGDLSPTLDGGRVFAASGTEGLLIGADFSLQQRVVSVTRDIDAVEASAYGLRGPLHAPAGHEFVLTQVATQRCSDWGGNAAGLASEVVVGERVIVLDDPLECGDLLAVVAPVGVAVTLSVTTEGRGQGLNLRDGTRVGEIPEFYGFAEYVAFAESYEQSGDVTAKGVTRDVSLSLTFSAAARGPWDRHGERWAGDGRVWLRFAVTCSSDAYWGFSPEVSKHEPAVEWRLSAADSYSLVVGGETVAPANDDVDDLSDRSGEGVTCAGPVFGIPATAEGATLRVHPDGPMRAVWSDATAATKWSKGPPPAEYAVTFAPL</sequence>
<comment type="caution">
    <text evidence="2">The sequence shown here is derived from an EMBL/GenBank/DDBJ whole genome shotgun (WGS) entry which is preliminary data.</text>
</comment>
<dbReference type="PROSITE" id="PS51257">
    <property type="entry name" value="PROKAR_LIPOPROTEIN"/>
    <property type="match status" value="1"/>
</dbReference>
<dbReference type="EMBL" id="JACHGT010000002">
    <property type="protein sequence ID" value="MBB6033368.1"/>
    <property type="molecule type" value="Genomic_DNA"/>
</dbReference>
<dbReference type="RefSeq" id="WP_184786233.1">
    <property type="nucleotide sequence ID" value="NZ_JACHGT010000002.1"/>
</dbReference>
<feature type="chain" id="PRO_5032282272" description="Lipoprotein" evidence="1">
    <location>
        <begin position="30"/>
        <end position="359"/>
    </location>
</feature>
<evidence type="ECO:0000256" key="1">
    <source>
        <dbReference type="SAM" id="SignalP"/>
    </source>
</evidence>
<keyword evidence="3" id="KW-1185">Reference proteome</keyword>
<accession>A0A841FHP4</accession>